<dbReference type="InterPro" id="IPR008909">
    <property type="entry name" value="DALR_anticod-bd"/>
</dbReference>
<dbReference type="EMBL" id="UINC01007102">
    <property type="protein sequence ID" value="SVA31417.1"/>
    <property type="molecule type" value="Genomic_DNA"/>
</dbReference>
<evidence type="ECO:0000256" key="5">
    <source>
        <dbReference type="ARBA" id="ARBA00022490"/>
    </source>
</evidence>
<keyword evidence="6" id="KW-0436">Ligase</keyword>
<dbReference type="FunFam" id="3.40.50.620:FF:000062">
    <property type="entry name" value="Arginine--tRNA ligase"/>
    <property type="match status" value="1"/>
</dbReference>
<organism evidence="13">
    <name type="scientific">marine metagenome</name>
    <dbReference type="NCBI Taxonomy" id="408172"/>
    <lineage>
        <taxon>unclassified sequences</taxon>
        <taxon>metagenomes</taxon>
        <taxon>ecological metagenomes</taxon>
    </lineage>
</organism>
<dbReference type="FunFam" id="1.10.730.10:FF:000008">
    <property type="entry name" value="Arginine--tRNA ligase"/>
    <property type="match status" value="1"/>
</dbReference>
<gene>
    <name evidence="13" type="ORF">METZ01_LOCUS84271</name>
</gene>
<evidence type="ECO:0000256" key="8">
    <source>
        <dbReference type="ARBA" id="ARBA00022840"/>
    </source>
</evidence>
<dbReference type="EC" id="6.1.1.19" evidence="4"/>
<dbReference type="SUPFAM" id="SSF47323">
    <property type="entry name" value="Anticodon-binding domain of a subclass of class I aminoacyl-tRNA synthetases"/>
    <property type="match status" value="1"/>
</dbReference>
<comment type="similarity">
    <text evidence="2">Belongs to the class-I aminoacyl-tRNA synthetase family.</text>
</comment>
<dbReference type="Gene3D" id="3.40.50.620">
    <property type="entry name" value="HUPs"/>
    <property type="match status" value="1"/>
</dbReference>
<evidence type="ECO:0000259" key="12">
    <source>
        <dbReference type="SMART" id="SM00836"/>
    </source>
</evidence>
<dbReference type="GO" id="GO:0004814">
    <property type="term" value="F:arginine-tRNA ligase activity"/>
    <property type="evidence" value="ECO:0007669"/>
    <property type="project" value="UniProtKB-EC"/>
</dbReference>
<comment type="subunit">
    <text evidence="3">Monomer.</text>
</comment>
<dbReference type="Pfam" id="PF05746">
    <property type="entry name" value="DALR_1"/>
    <property type="match status" value="1"/>
</dbReference>
<dbReference type="InterPro" id="IPR036695">
    <property type="entry name" value="Arg-tRNA-synth_N_sf"/>
</dbReference>
<keyword evidence="8" id="KW-0067">ATP-binding</keyword>
<feature type="domain" description="DALR anticodon binding" evidence="12">
    <location>
        <begin position="355"/>
        <end position="473"/>
    </location>
</feature>
<dbReference type="InterPro" id="IPR014729">
    <property type="entry name" value="Rossmann-like_a/b/a_fold"/>
</dbReference>
<dbReference type="InterPro" id="IPR001278">
    <property type="entry name" value="Arg-tRNA-ligase"/>
</dbReference>
<dbReference type="SUPFAM" id="SSF52374">
    <property type="entry name" value="Nucleotidylyl transferase"/>
    <property type="match status" value="1"/>
</dbReference>
<evidence type="ECO:0000256" key="4">
    <source>
        <dbReference type="ARBA" id="ARBA00012837"/>
    </source>
</evidence>
<dbReference type="Gene3D" id="3.30.1360.70">
    <property type="entry name" value="Arginyl tRNA synthetase N-terminal domain"/>
    <property type="match status" value="1"/>
</dbReference>
<dbReference type="InterPro" id="IPR035684">
    <property type="entry name" value="ArgRS_core"/>
</dbReference>
<dbReference type="PROSITE" id="PS00178">
    <property type="entry name" value="AA_TRNA_LIGASE_I"/>
    <property type="match status" value="1"/>
</dbReference>
<dbReference type="InterPro" id="IPR009080">
    <property type="entry name" value="tRNAsynth_Ia_anticodon-bd"/>
</dbReference>
<reference evidence="13" key="1">
    <citation type="submission" date="2018-05" db="EMBL/GenBank/DDBJ databases">
        <authorList>
            <person name="Lanie J.A."/>
            <person name="Ng W.-L."/>
            <person name="Kazmierczak K.M."/>
            <person name="Andrzejewski T.M."/>
            <person name="Davidsen T.M."/>
            <person name="Wayne K.J."/>
            <person name="Tettelin H."/>
            <person name="Glass J.I."/>
            <person name="Rusch D."/>
            <person name="Podicherti R."/>
            <person name="Tsui H.-C.T."/>
            <person name="Winkler M.E."/>
        </authorList>
    </citation>
    <scope>NUCLEOTIDE SEQUENCE</scope>
</reference>
<dbReference type="GO" id="GO:0005737">
    <property type="term" value="C:cytoplasm"/>
    <property type="evidence" value="ECO:0007669"/>
    <property type="project" value="UniProtKB-SubCell"/>
</dbReference>
<dbReference type="PRINTS" id="PR01038">
    <property type="entry name" value="TRNASYNTHARG"/>
</dbReference>
<evidence type="ECO:0000313" key="13">
    <source>
        <dbReference type="EMBL" id="SVA31417.1"/>
    </source>
</evidence>
<dbReference type="PANTHER" id="PTHR11956">
    <property type="entry name" value="ARGINYL-TRNA SYNTHETASE"/>
    <property type="match status" value="1"/>
</dbReference>
<evidence type="ECO:0000256" key="9">
    <source>
        <dbReference type="ARBA" id="ARBA00022917"/>
    </source>
</evidence>
<evidence type="ECO:0000256" key="2">
    <source>
        <dbReference type="ARBA" id="ARBA00005594"/>
    </source>
</evidence>
<dbReference type="Gene3D" id="1.10.730.10">
    <property type="entry name" value="Isoleucyl-tRNA Synthetase, Domain 1"/>
    <property type="match status" value="1"/>
</dbReference>
<name>A0A381UVQ3_9ZZZZ</name>
<accession>A0A381UVQ3</accession>
<dbReference type="Pfam" id="PF00750">
    <property type="entry name" value="tRNA-synt_1d"/>
    <property type="match status" value="1"/>
</dbReference>
<dbReference type="GO" id="GO:0005524">
    <property type="term" value="F:ATP binding"/>
    <property type="evidence" value="ECO:0007669"/>
    <property type="project" value="UniProtKB-KW"/>
</dbReference>
<sequence>VDSTDIAGPGFINISINKNAIVSQLLSVLTLNKEYGKSNFGEGKTAQVEFVSANPTGPLTVGHGRGAILGDVISSILQWNGYKVDREYYYNNAGRQMHRLGESVKSRYLELLGEKTEFPEEGYEGEYIVEIAQNLIDKKGASLKDLTENTDFKDAAETNIFLNIEKTLARIGLKFDTFFNENSLYDSGAITNVVDTLRQKNLIYEKEGATWFKASEAGRDQDRVIIKSSGEPTYRLPDIAYHQNKFNRGYDLMVDVLGADHMDAYPDVLAAVEQLGCDSKKVNVIIHQFVTLTEDGEPVKMSTRKANYITLDELIDEVGQDVVRYFFIMRGINTHLNFDMALAKDESDENPVFYLQYAHARLCNILKHAEEQGHIFNEKTDLSPLNLDSEIQLIKLLLEFPNIIGKAKDNLEPQTIATYLQSLAGLFHKYYAKERVVTDDKNKTSARLILVQALQIVLNNGLSLLGIHALERM</sequence>
<evidence type="ECO:0000256" key="3">
    <source>
        <dbReference type="ARBA" id="ARBA00011245"/>
    </source>
</evidence>
<protein>
    <recommendedName>
        <fullName evidence="4">arginine--tRNA ligase</fullName>
        <ecNumber evidence="4">6.1.1.19</ecNumber>
    </recommendedName>
</protein>
<evidence type="ECO:0000256" key="6">
    <source>
        <dbReference type="ARBA" id="ARBA00022598"/>
    </source>
</evidence>
<evidence type="ECO:0000256" key="10">
    <source>
        <dbReference type="ARBA" id="ARBA00023146"/>
    </source>
</evidence>
<keyword evidence="5" id="KW-0963">Cytoplasm</keyword>
<dbReference type="PANTHER" id="PTHR11956:SF5">
    <property type="entry name" value="ARGININE--TRNA LIGASE, CYTOPLASMIC"/>
    <property type="match status" value="1"/>
</dbReference>
<evidence type="ECO:0000256" key="7">
    <source>
        <dbReference type="ARBA" id="ARBA00022741"/>
    </source>
</evidence>
<keyword evidence="10" id="KW-0030">Aminoacyl-tRNA synthetase</keyword>
<dbReference type="AlphaFoldDB" id="A0A381UVQ3"/>
<keyword evidence="9" id="KW-0648">Protein biosynthesis</keyword>
<dbReference type="SMART" id="SM00836">
    <property type="entry name" value="DALR_1"/>
    <property type="match status" value="1"/>
</dbReference>
<dbReference type="CDD" id="cd00671">
    <property type="entry name" value="ArgRS_core"/>
    <property type="match status" value="1"/>
</dbReference>
<dbReference type="InterPro" id="IPR001412">
    <property type="entry name" value="aa-tRNA-synth_I_CS"/>
</dbReference>
<evidence type="ECO:0000256" key="11">
    <source>
        <dbReference type="ARBA" id="ARBA00049339"/>
    </source>
</evidence>
<feature type="non-terminal residue" evidence="13">
    <location>
        <position position="1"/>
    </location>
</feature>
<dbReference type="GO" id="GO:0006420">
    <property type="term" value="P:arginyl-tRNA aminoacylation"/>
    <property type="evidence" value="ECO:0007669"/>
    <property type="project" value="InterPro"/>
</dbReference>
<keyword evidence="7" id="KW-0547">Nucleotide-binding</keyword>
<comment type="subcellular location">
    <subcellularLocation>
        <location evidence="1">Cytoplasm</location>
    </subcellularLocation>
</comment>
<dbReference type="NCBIfam" id="TIGR00456">
    <property type="entry name" value="argS"/>
    <property type="match status" value="1"/>
</dbReference>
<proteinExistence type="inferred from homology"/>
<comment type="catalytic activity">
    <reaction evidence="11">
        <text>tRNA(Arg) + L-arginine + ATP = L-arginyl-tRNA(Arg) + AMP + diphosphate</text>
        <dbReference type="Rhea" id="RHEA:20301"/>
        <dbReference type="Rhea" id="RHEA-COMP:9658"/>
        <dbReference type="Rhea" id="RHEA-COMP:9673"/>
        <dbReference type="ChEBI" id="CHEBI:30616"/>
        <dbReference type="ChEBI" id="CHEBI:32682"/>
        <dbReference type="ChEBI" id="CHEBI:33019"/>
        <dbReference type="ChEBI" id="CHEBI:78442"/>
        <dbReference type="ChEBI" id="CHEBI:78513"/>
        <dbReference type="ChEBI" id="CHEBI:456215"/>
        <dbReference type="EC" id="6.1.1.19"/>
    </reaction>
</comment>
<evidence type="ECO:0000256" key="1">
    <source>
        <dbReference type="ARBA" id="ARBA00004496"/>
    </source>
</evidence>